<dbReference type="EMBL" id="JZCR01000005">
    <property type="protein sequence ID" value="KJW13643.1"/>
    <property type="molecule type" value="Genomic_DNA"/>
</dbReference>
<dbReference type="Proteomes" id="UP000033491">
    <property type="component" value="Unassembled WGS sequence"/>
</dbReference>
<reference evidence="7 8" key="1">
    <citation type="submission" date="2015-03" db="EMBL/GenBank/DDBJ databases">
        <authorList>
            <person name="Zheng J."/>
            <person name="Ganezle M."/>
        </authorList>
    </citation>
    <scope>NUCLEOTIDE SEQUENCE [LARGE SCALE GENOMIC DNA]</scope>
    <source>
        <strain evidence="7 8">LP38</strain>
    </source>
</reference>
<dbReference type="PANTHER" id="PTHR43428">
    <property type="entry name" value="ARSENATE REDUCTASE"/>
    <property type="match status" value="1"/>
</dbReference>
<keyword evidence="2" id="KW-0059">Arsenical resistance</keyword>
<proteinExistence type="predicted"/>
<evidence type="ECO:0000313" key="7">
    <source>
        <dbReference type="EMBL" id="KJW13643.1"/>
    </source>
</evidence>
<dbReference type="Gene3D" id="3.40.50.2300">
    <property type="match status" value="1"/>
</dbReference>
<evidence type="ECO:0000256" key="4">
    <source>
        <dbReference type="ARBA" id="ARBA00023157"/>
    </source>
</evidence>
<keyword evidence="1" id="KW-0963">Cytoplasm</keyword>
<dbReference type="InterPro" id="IPR014064">
    <property type="entry name" value="Arsenate_reductase_ArsC"/>
</dbReference>
<protein>
    <submittedName>
        <fullName evidence="7">Arsenate reductase</fullName>
    </submittedName>
</protein>
<evidence type="ECO:0000256" key="5">
    <source>
        <dbReference type="ARBA" id="ARBA00023284"/>
    </source>
</evidence>
<dbReference type="PATRIC" id="fig|216463.3.peg.2145"/>
<dbReference type="SUPFAM" id="SSF52788">
    <property type="entry name" value="Phosphotyrosine protein phosphatases I"/>
    <property type="match status" value="1"/>
</dbReference>
<comment type="caution">
    <text evidence="7">The sequence shown here is derived from an EMBL/GenBank/DDBJ whole genome shotgun (WGS) entry which is preliminary data.</text>
</comment>
<evidence type="ECO:0000256" key="3">
    <source>
        <dbReference type="ARBA" id="ARBA00023002"/>
    </source>
</evidence>
<sequence>MPQVYFLCTGNSCRSQMAEGWARQLLGPDWRIASAGVEVHGLNPVAVQVMAEAGVDISHQTSTLIDPDYLRTCDLVITLCGDARDRCPVTPATVEKRHWPLPDPAQATGTAADRLAVFRQVRDELRRRVAALAREAARG</sequence>
<dbReference type="NCBIfam" id="TIGR02691">
    <property type="entry name" value="arsC_pI258_fam"/>
    <property type="match status" value="1"/>
</dbReference>
<dbReference type="InterPro" id="IPR023485">
    <property type="entry name" value="Ptyr_pPase"/>
</dbReference>
<dbReference type="SMART" id="SM00226">
    <property type="entry name" value="LMWPc"/>
    <property type="match status" value="1"/>
</dbReference>
<evidence type="ECO:0000259" key="6">
    <source>
        <dbReference type="SMART" id="SM00226"/>
    </source>
</evidence>
<gene>
    <name evidence="7" type="ORF">VC81_01735</name>
</gene>
<evidence type="ECO:0000256" key="2">
    <source>
        <dbReference type="ARBA" id="ARBA00022849"/>
    </source>
</evidence>
<dbReference type="CDD" id="cd16345">
    <property type="entry name" value="LMWP_ArsC"/>
    <property type="match status" value="1"/>
</dbReference>
<dbReference type="STRING" id="216463.VC81_01735"/>
<dbReference type="AlphaFoldDB" id="A0A0F3RUD4"/>
<dbReference type="InterPro" id="IPR036196">
    <property type="entry name" value="Ptyr_pPase_sf"/>
</dbReference>
<dbReference type="Pfam" id="PF01451">
    <property type="entry name" value="LMWPc"/>
    <property type="match status" value="1"/>
</dbReference>
<evidence type="ECO:0000256" key="1">
    <source>
        <dbReference type="ARBA" id="ARBA00022490"/>
    </source>
</evidence>
<dbReference type="GO" id="GO:0004725">
    <property type="term" value="F:protein tyrosine phosphatase activity"/>
    <property type="evidence" value="ECO:0007669"/>
    <property type="project" value="InterPro"/>
</dbReference>
<accession>A0A0F3RUD4</accession>
<organism evidence="7 8">
    <name type="scientific">Levilactobacillus spicheri</name>
    <dbReference type="NCBI Taxonomy" id="216463"/>
    <lineage>
        <taxon>Bacteria</taxon>
        <taxon>Bacillati</taxon>
        <taxon>Bacillota</taxon>
        <taxon>Bacilli</taxon>
        <taxon>Lactobacillales</taxon>
        <taxon>Lactobacillaceae</taxon>
        <taxon>Levilactobacillus</taxon>
    </lineage>
</organism>
<evidence type="ECO:0000313" key="8">
    <source>
        <dbReference type="Proteomes" id="UP000033491"/>
    </source>
</evidence>
<dbReference type="GO" id="GO:0046685">
    <property type="term" value="P:response to arsenic-containing substance"/>
    <property type="evidence" value="ECO:0007669"/>
    <property type="project" value="UniProtKB-KW"/>
</dbReference>
<dbReference type="GO" id="GO:0030612">
    <property type="term" value="F:arsenate reductase (thioredoxin) activity"/>
    <property type="evidence" value="ECO:0007669"/>
    <property type="project" value="InterPro"/>
</dbReference>
<keyword evidence="5" id="KW-0676">Redox-active center</keyword>
<feature type="domain" description="Phosphotyrosine protein phosphatase I" evidence="6">
    <location>
        <begin position="2"/>
        <end position="135"/>
    </location>
</feature>
<keyword evidence="3" id="KW-0560">Oxidoreductase</keyword>
<dbReference type="RefSeq" id="WP_045806435.1">
    <property type="nucleotide sequence ID" value="NZ_JZCR01000005.1"/>
</dbReference>
<dbReference type="OrthoDB" id="9784339at2"/>
<name>A0A0F3RUD4_9LACO</name>
<dbReference type="PANTHER" id="PTHR43428:SF1">
    <property type="entry name" value="ARSENATE REDUCTASE"/>
    <property type="match status" value="1"/>
</dbReference>
<keyword evidence="4" id="KW-1015">Disulfide bond</keyword>